<proteinExistence type="predicted"/>
<dbReference type="PROSITE" id="PS50003">
    <property type="entry name" value="PH_DOMAIN"/>
    <property type="match status" value="1"/>
</dbReference>
<dbReference type="GO" id="GO:0005826">
    <property type="term" value="C:actomyosin contractile ring"/>
    <property type="evidence" value="ECO:0007669"/>
    <property type="project" value="TreeGrafter"/>
</dbReference>
<dbReference type="PANTHER" id="PTHR21538:SF23">
    <property type="entry name" value="ANILLIN"/>
    <property type="match status" value="1"/>
</dbReference>
<gene>
    <name evidence="3" type="ORF">CEUTPL_LOCUS8633</name>
</gene>
<sequence>MNSKKVRWKKRSVNRERIMRGVRVLELNISRLMPSPQKVEIKPAKYSEESVNYVNPYDVVPIPTNYSLPYGHASPPKPPRTARKFQNAAFDKYINLRPSKQTSTPELTNIPLTSFPSIDSDGVNMGRSKATEPVYAKVTPKKLRQSALQSSVFVPKSDTESPASSKTSLTVNSYSQDFTPKATSSRNDILESEMKDSSRNWPEQDDLPKNQSLSKTAVEKKFVTNIFESRPSRRWEKHVKNSNGSFQKRTFIRMSLDSRILARKNLEKEDLESKSLADINKNIEKLEIESKKLKVETNKLKKQLRRTKRDSVPEKKNDVQDFNKDEMGNSHEDLHQYSKYLDLKRFRDIECSRITQASGAIREIRHVKNKTDWKDVLFLEKILLESSERVNLLTQQINDNIYSVIPEPALHKGTIHLSNIKFPFSKTKNHKVDKHFTRFFIMTISDGSKLFISDFISEKEGTLSFNNTYIFEEVAPDFELKVKLFCVKLRTSHQFFWEKLGGCSGCQTSKIIYEDQLTRQYKEKTVLKSSFKTFAEVNLSSAQINDTSAKINADPQIFNGLDGVMEYNLKCTDINISVSLSDFLDVGTLLGETYFWERKWCVLKGPNLAIYNYPQDEHFGKPVEQINLEYCFGPIITKIENCPRRRCFQLRTGRPNDAGQNSLRSNLKSKPNFALQKFFFATRNKIEYLQWTVEVEKLLHSLCFFKKLVFYGEYEVV</sequence>
<dbReference type="GO" id="GO:0031106">
    <property type="term" value="P:septin ring organization"/>
    <property type="evidence" value="ECO:0007669"/>
    <property type="project" value="TreeGrafter"/>
</dbReference>
<dbReference type="InterPro" id="IPR012966">
    <property type="entry name" value="AHD"/>
</dbReference>
<evidence type="ECO:0000313" key="3">
    <source>
        <dbReference type="EMBL" id="CAG9768085.1"/>
    </source>
</evidence>
<dbReference type="Gene3D" id="2.30.29.30">
    <property type="entry name" value="Pleckstrin-homology domain (PH domain)/Phosphotyrosine-binding domain (PTB)"/>
    <property type="match status" value="1"/>
</dbReference>
<dbReference type="SMART" id="SM00233">
    <property type="entry name" value="PH"/>
    <property type="match status" value="1"/>
</dbReference>
<dbReference type="EMBL" id="OU892280">
    <property type="protein sequence ID" value="CAG9768085.1"/>
    <property type="molecule type" value="Genomic_DNA"/>
</dbReference>
<feature type="compositionally biased region" description="Basic and acidic residues" evidence="1">
    <location>
        <begin position="188"/>
        <end position="198"/>
    </location>
</feature>
<dbReference type="OrthoDB" id="5915976at2759"/>
<dbReference type="InterPro" id="IPR011993">
    <property type="entry name" value="PH-like_dom_sf"/>
</dbReference>
<dbReference type="GO" id="GO:0000281">
    <property type="term" value="P:mitotic cytokinesis"/>
    <property type="evidence" value="ECO:0007669"/>
    <property type="project" value="TreeGrafter"/>
</dbReference>
<dbReference type="Pfam" id="PF08174">
    <property type="entry name" value="Anillin"/>
    <property type="match status" value="1"/>
</dbReference>
<accession>A0A9N9MPS4</accession>
<dbReference type="GO" id="GO:0000915">
    <property type="term" value="P:actomyosin contractile ring assembly"/>
    <property type="evidence" value="ECO:0007669"/>
    <property type="project" value="TreeGrafter"/>
</dbReference>
<evidence type="ECO:0000313" key="4">
    <source>
        <dbReference type="Proteomes" id="UP001152799"/>
    </source>
</evidence>
<name>A0A9N9MPS4_9CUCU</name>
<dbReference type="AlphaFoldDB" id="A0A9N9MPS4"/>
<evidence type="ECO:0000256" key="1">
    <source>
        <dbReference type="SAM" id="MobiDB-lite"/>
    </source>
</evidence>
<reference evidence="3" key="1">
    <citation type="submission" date="2022-01" db="EMBL/GenBank/DDBJ databases">
        <authorList>
            <person name="King R."/>
        </authorList>
    </citation>
    <scope>NUCLEOTIDE SEQUENCE</scope>
</reference>
<feature type="region of interest" description="Disordered" evidence="1">
    <location>
        <begin position="146"/>
        <end position="211"/>
    </location>
</feature>
<evidence type="ECO:0000259" key="2">
    <source>
        <dbReference type="PROSITE" id="PS50003"/>
    </source>
</evidence>
<dbReference type="Proteomes" id="UP001152799">
    <property type="component" value="Chromosome 4"/>
</dbReference>
<dbReference type="SUPFAM" id="SSF50729">
    <property type="entry name" value="PH domain-like"/>
    <property type="match status" value="1"/>
</dbReference>
<keyword evidence="4" id="KW-1185">Reference proteome</keyword>
<feature type="compositionally biased region" description="Polar residues" evidence="1">
    <location>
        <begin position="160"/>
        <end position="187"/>
    </location>
</feature>
<dbReference type="PANTHER" id="PTHR21538">
    <property type="entry name" value="ANILLIN/RHOTEKIN RTKN"/>
    <property type="match status" value="1"/>
</dbReference>
<organism evidence="3 4">
    <name type="scientific">Ceutorhynchus assimilis</name>
    <name type="common">cabbage seed weevil</name>
    <dbReference type="NCBI Taxonomy" id="467358"/>
    <lineage>
        <taxon>Eukaryota</taxon>
        <taxon>Metazoa</taxon>
        <taxon>Ecdysozoa</taxon>
        <taxon>Arthropoda</taxon>
        <taxon>Hexapoda</taxon>
        <taxon>Insecta</taxon>
        <taxon>Pterygota</taxon>
        <taxon>Neoptera</taxon>
        <taxon>Endopterygota</taxon>
        <taxon>Coleoptera</taxon>
        <taxon>Polyphaga</taxon>
        <taxon>Cucujiformia</taxon>
        <taxon>Curculionidae</taxon>
        <taxon>Ceutorhynchinae</taxon>
        <taxon>Ceutorhynchus</taxon>
    </lineage>
</organism>
<feature type="compositionally biased region" description="Basic and acidic residues" evidence="1">
    <location>
        <begin position="309"/>
        <end position="327"/>
    </location>
</feature>
<dbReference type="InterPro" id="IPR001849">
    <property type="entry name" value="PH_domain"/>
</dbReference>
<feature type="domain" description="PH" evidence="2">
    <location>
        <begin position="582"/>
        <end position="700"/>
    </location>
</feature>
<dbReference type="InterPro" id="IPR051364">
    <property type="entry name" value="Cytokinesis/Rho-signaling"/>
</dbReference>
<feature type="region of interest" description="Disordered" evidence="1">
    <location>
        <begin position="304"/>
        <end position="327"/>
    </location>
</feature>
<protein>
    <recommendedName>
        <fullName evidence="2">PH domain-containing protein</fullName>
    </recommendedName>
</protein>